<proteinExistence type="predicted"/>
<dbReference type="Pfam" id="PF21848">
    <property type="entry name" value="DUF6907"/>
    <property type="match status" value="1"/>
</dbReference>
<dbReference type="AlphaFoldDB" id="D6A4H1"/>
<evidence type="ECO:0000313" key="1">
    <source>
        <dbReference type="EMBL" id="EFE65811.2"/>
    </source>
</evidence>
<dbReference type="InterPro" id="IPR054202">
    <property type="entry name" value="DUF6907"/>
</dbReference>
<accession>D6A4H1</accession>
<evidence type="ECO:0000313" key="2">
    <source>
        <dbReference type="Proteomes" id="UP000003824"/>
    </source>
</evidence>
<name>D6A4H1_STRV1</name>
<dbReference type="EMBL" id="DS999641">
    <property type="protein sequence ID" value="EFE65811.2"/>
    <property type="molecule type" value="Genomic_DNA"/>
</dbReference>
<reference evidence="2" key="1">
    <citation type="submission" date="2008-12" db="EMBL/GenBank/DDBJ databases">
        <title>Annotation of Streptomyces ghanaensis ATCC 14672.</title>
        <authorList>
            <consortium name="The Broad Institute Genome Sequencing Platform"/>
            <consortium name="Broad Institute Microbial Sequencing Center"/>
            <person name="Fischbach M."/>
            <person name="Ward D."/>
            <person name="Young S."/>
            <person name="Kodira C.D."/>
            <person name="Zeng Q."/>
            <person name="Koehrsen M."/>
            <person name="Godfrey P."/>
            <person name="Alvarado L."/>
            <person name="Berlin A.M."/>
            <person name="Borenstein D."/>
            <person name="Chen Z."/>
            <person name="Engels R."/>
            <person name="Freedman E."/>
            <person name="Gellesch M."/>
            <person name="Goldberg J."/>
            <person name="Griggs A."/>
            <person name="Gujja S."/>
            <person name="Heiman D.I."/>
            <person name="Hepburn T.A."/>
            <person name="Howarth C."/>
            <person name="Jen D."/>
            <person name="Larson L."/>
            <person name="Lewis B."/>
            <person name="Mehta T."/>
            <person name="Park D."/>
            <person name="Pearson M."/>
            <person name="Roberts A."/>
            <person name="Saif S."/>
            <person name="Shea T.D."/>
            <person name="Shenoy N."/>
            <person name="Sisk P."/>
            <person name="Stolte C."/>
            <person name="Sykes S.N."/>
            <person name="Walk T."/>
            <person name="White J."/>
            <person name="Yandava C."/>
            <person name="Straight P."/>
            <person name="Clardy J."/>
            <person name="Hung D."/>
            <person name="Kolter R."/>
            <person name="Mekalanos J."/>
            <person name="Walker S."/>
            <person name="Walsh C.T."/>
            <person name="Wieland B.L.C."/>
            <person name="Ilzarbe M."/>
            <person name="Galagan J."/>
            <person name="Nusbaum C."/>
            <person name="Birren B."/>
        </authorList>
    </citation>
    <scope>NUCLEOTIDE SEQUENCE [LARGE SCALE GENOMIC DNA]</scope>
    <source>
        <strain evidence="2">ATCC 14672 / DSM 40746 / JCM 4963 / KCTC 9882 / NRRL B-12104 / FH 1290</strain>
    </source>
</reference>
<gene>
    <name evidence="1" type="ORF">SSFG_01065</name>
</gene>
<sequence length="156" mass="18090">MTVSQGCVTPQREMPAPRSWSFVDRRTGERVQYTCMDGCTIDHSREMGRAIFREDVWCWFWDRPLTLPVNTSGEPETFQVLNTVIKVEPWSSKFAERLPYAVIELLDDHFIEGLDPDGLETVINTLAARVEGMRATHRRLVEVREEYRARRRSATG</sequence>
<protein>
    <submittedName>
        <fullName evidence="1">Predicted protein</fullName>
    </submittedName>
</protein>
<dbReference type="eggNOG" id="ENOG5032P75">
    <property type="taxonomic scope" value="Bacteria"/>
</dbReference>
<dbReference type="Proteomes" id="UP000003824">
    <property type="component" value="Unassembled WGS sequence"/>
</dbReference>
<organism evidence="1 2">
    <name type="scientific">Streptomyces viridosporus (strain ATCC 14672 / DSM 40746 / JCM 4963 / KCTC 9882 / NRRL B-12104 / FH 1290)</name>
    <name type="common">Streptomyces ghanaensis</name>
    <dbReference type="NCBI Taxonomy" id="566461"/>
    <lineage>
        <taxon>Bacteria</taxon>
        <taxon>Bacillati</taxon>
        <taxon>Actinomycetota</taxon>
        <taxon>Actinomycetes</taxon>
        <taxon>Kitasatosporales</taxon>
        <taxon>Streptomycetaceae</taxon>
        <taxon>Streptomyces</taxon>
    </lineage>
</organism>